<dbReference type="KEGG" id="nso:NIASO_16010"/>
<sequence length="44" mass="4979">MKSIFGQQIQADGVAQITLFFFCENLRENQKDSNSGADHQSDIF</sequence>
<name>W0F929_9BACT</name>
<reference evidence="1 2" key="1">
    <citation type="submission" date="2013-12" db="EMBL/GenBank/DDBJ databases">
        <authorList>
            <consortium name="DOE Joint Genome Institute"/>
            <person name="Eisen J."/>
            <person name="Huntemann M."/>
            <person name="Han J."/>
            <person name="Chen A."/>
            <person name="Kyrpides N."/>
            <person name="Mavromatis K."/>
            <person name="Markowitz V."/>
            <person name="Palaniappan K."/>
            <person name="Ivanova N."/>
            <person name="Schaumberg A."/>
            <person name="Pati A."/>
            <person name="Liolios K."/>
            <person name="Nordberg H.P."/>
            <person name="Cantor M.N."/>
            <person name="Hua S.X."/>
            <person name="Woyke T."/>
        </authorList>
    </citation>
    <scope>NUCLEOTIDE SEQUENCE [LARGE SCALE GENOMIC DNA]</scope>
    <source>
        <strain evidence="2">DSM 19437</strain>
    </source>
</reference>
<evidence type="ECO:0000313" key="2">
    <source>
        <dbReference type="Proteomes" id="UP000003586"/>
    </source>
</evidence>
<dbReference type="STRING" id="929713.NIASO_16010"/>
<dbReference type="EMBL" id="CP007035">
    <property type="protein sequence ID" value="AHF17881.1"/>
    <property type="molecule type" value="Genomic_DNA"/>
</dbReference>
<protein>
    <submittedName>
        <fullName evidence="1">Uncharacterized protein</fullName>
    </submittedName>
</protein>
<gene>
    <name evidence="1" type="ORF">NIASO_16010</name>
</gene>
<dbReference type="HOGENOM" id="CLU_3219171_0_0_10"/>
<keyword evidence="2" id="KW-1185">Reference proteome</keyword>
<evidence type="ECO:0000313" key="1">
    <source>
        <dbReference type="EMBL" id="AHF17881.1"/>
    </source>
</evidence>
<dbReference type="RefSeq" id="WP_262491845.1">
    <property type="nucleotide sequence ID" value="NZ_CP007035.1"/>
</dbReference>
<proteinExistence type="predicted"/>
<dbReference type="AlphaFoldDB" id="W0F929"/>
<organism evidence="1 2">
    <name type="scientific">Niabella soli DSM 19437</name>
    <dbReference type="NCBI Taxonomy" id="929713"/>
    <lineage>
        <taxon>Bacteria</taxon>
        <taxon>Pseudomonadati</taxon>
        <taxon>Bacteroidota</taxon>
        <taxon>Chitinophagia</taxon>
        <taxon>Chitinophagales</taxon>
        <taxon>Chitinophagaceae</taxon>
        <taxon>Niabella</taxon>
    </lineage>
</organism>
<accession>W0F929</accession>
<dbReference type="Proteomes" id="UP000003586">
    <property type="component" value="Chromosome"/>
</dbReference>